<dbReference type="EMBL" id="CM008970">
    <property type="protein sequence ID" value="PNW78550.1"/>
    <property type="molecule type" value="Genomic_DNA"/>
</dbReference>
<reference evidence="3 4" key="1">
    <citation type="journal article" date="2007" name="Science">
        <title>The Chlamydomonas genome reveals the evolution of key animal and plant functions.</title>
        <authorList>
            <person name="Merchant S.S."/>
            <person name="Prochnik S.E."/>
            <person name="Vallon O."/>
            <person name="Harris E.H."/>
            <person name="Karpowicz S.J."/>
            <person name="Witman G.B."/>
            <person name="Terry A."/>
            <person name="Salamov A."/>
            <person name="Fritz-Laylin L.K."/>
            <person name="Marechal-Drouard L."/>
            <person name="Marshall W.F."/>
            <person name="Qu L.H."/>
            <person name="Nelson D.R."/>
            <person name="Sanderfoot A.A."/>
            <person name="Spalding M.H."/>
            <person name="Kapitonov V.V."/>
            <person name="Ren Q."/>
            <person name="Ferris P."/>
            <person name="Lindquist E."/>
            <person name="Shapiro H."/>
            <person name="Lucas S.M."/>
            <person name="Grimwood J."/>
            <person name="Schmutz J."/>
            <person name="Cardol P."/>
            <person name="Cerutti H."/>
            <person name="Chanfreau G."/>
            <person name="Chen C.L."/>
            <person name="Cognat V."/>
            <person name="Croft M.T."/>
            <person name="Dent R."/>
            <person name="Dutcher S."/>
            <person name="Fernandez E."/>
            <person name="Fukuzawa H."/>
            <person name="Gonzalez-Ballester D."/>
            <person name="Gonzalez-Halphen D."/>
            <person name="Hallmann A."/>
            <person name="Hanikenne M."/>
            <person name="Hippler M."/>
            <person name="Inwood W."/>
            <person name="Jabbari K."/>
            <person name="Kalanon M."/>
            <person name="Kuras R."/>
            <person name="Lefebvre P.A."/>
            <person name="Lemaire S.D."/>
            <person name="Lobanov A.V."/>
            <person name="Lohr M."/>
            <person name="Manuell A."/>
            <person name="Meier I."/>
            <person name="Mets L."/>
            <person name="Mittag M."/>
            <person name="Mittelmeier T."/>
            <person name="Moroney J.V."/>
            <person name="Moseley J."/>
            <person name="Napoli C."/>
            <person name="Nedelcu A.M."/>
            <person name="Niyogi K."/>
            <person name="Novoselov S.V."/>
            <person name="Paulsen I.T."/>
            <person name="Pazour G."/>
            <person name="Purton S."/>
            <person name="Ral J.P."/>
            <person name="Riano-Pachon D.M."/>
            <person name="Riekhof W."/>
            <person name="Rymarquis L."/>
            <person name="Schroda M."/>
            <person name="Stern D."/>
            <person name="Umen J."/>
            <person name="Willows R."/>
            <person name="Wilson N."/>
            <person name="Zimmer S.L."/>
            <person name="Allmer J."/>
            <person name="Balk J."/>
            <person name="Bisova K."/>
            <person name="Chen C.J."/>
            <person name="Elias M."/>
            <person name="Gendler K."/>
            <person name="Hauser C."/>
            <person name="Lamb M.R."/>
            <person name="Ledford H."/>
            <person name="Long J.C."/>
            <person name="Minagawa J."/>
            <person name="Page M.D."/>
            <person name="Pan J."/>
            <person name="Pootakham W."/>
            <person name="Roje S."/>
            <person name="Rose A."/>
            <person name="Stahlberg E."/>
            <person name="Terauchi A.M."/>
            <person name="Yang P."/>
            <person name="Ball S."/>
            <person name="Bowler C."/>
            <person name="Dieckmann C.L."/>
            <person name="Gladyshev V.N."/>
            <person name="Green P."/>
            <person name="Jorgensen R."/>
            <person name="Mayfield S."/>
            <person name="Mueller-Roeber B."/>
            <person name="Rajamani S."/>
            <person name="Sayre R.T."/>
            <person name="Brokstein P."/>
            <person name="Dubchak I."/>
            <person name="Goodstein D."/>
            <person name="Hornick L."/>
            <person name="Huang Y.W."/>
            <person name="Jhaveri J."/>
            <person name="Luo Y."/>
            <person name="Martinez D."/>
            <person name="Ngau W.C."/>
            <person name="Otillar B."/>
            <person name="Poliakov A."/>
            <person name="Porter A."/>
            <person name="Szajkowski L."/>
            <person name="Werner G."/>
            <person name="Zhou K."/>
            <person name="Grigoriev I.V."/>
            <person name="Rokhsar D.S."/>
            <person name="Grossman A.R."/>
        </authorList>
    </citation>
    <scope>NUCLEOTIDE SEQUENCE [LARGE SCALE GENOMIC DNA]</scope>
    <source>
        <strain evidence="4">CC-503</strain>
    </source>
</reference>
<dbReference type="RefSeq" id="XP_042920962.1">
    <property type="nucleotide sequence ID" value="XM_043065641.1"/>
</dbReference>
<evidence type="ECO:0000313" key="3">
    <source>
        <dbReference type="EMBL" id="PNW78550.1"/>
    </source>
</evidence>
<feature type="transmembrane region" description="Helical" evidence="2">
    <location>
        <begin position="57"/>
        <end position="80"/>
    </location>
</feature>
<dbReference type="GeneID" id="66054647"/>
<sequence length="119" mass="12584">MDPDAAKRLGAPPSGGCVVTIGDIAPTVLAELKPPKPPAPAPAAKPPTPTGVKPRGLLMPTLALLIMIIPLIALCLPVYLTSAKQREAERDSQAFVCQLYTQNSESLQDFTCGNRTCEF</sequence>
<protein>
    <submittedName>
        <fullName evidence="3">Uncharacterized protein</fullName>
    </submittedName>
</protein>
<feature type="region of interest" description="Disordered" evidence="1">
    <location>
        <begin position="31"/>
        <end position="53"/>
    </location>
</feature>
<keyword evidence="4" id="KW-1185">Reference proteome</keyword>
<keyword evidence="2" id="KW-1133">Transmembrane helix</keyword>
<dbReference type="KEGG" id="cre:CHLRE_09g392653v5"/>
<accession>A0A2K3DDD7</accession>
<keyword evidence="2" id="KW-0472">Membrane</keyword>
<organism evidence="3 4">
    <name type="scientific">Chlamydomonas reinhardtii</name>
    <name type="common">Chlamydomonas smithii</name>
    <dbReference type="NCBI Taxonomy" id="3055"/>
    <lineage>
        <taxon>Eukaryota</taxon>
        <taxon>Viridiplantae</taxon>
        <taxon>Chlorophyta</taxon>
        <taxon>core chlorophytes</taxon>
        <taxon>Chlorophyceae</taxon>
        <taxon>CS clade</taxon>
        <taxon>Chlamydomonadales</taxon>
        <taxon>Chlamydomonadaceae</taxon>
        <taxon>Chlamydomonas</taxon>
    </lineage>
</organism>
<evidence type="ECO:0000256" key="1">
    <source>
        <dbReference type="SAM" id="MobiDB-lite"/>
    </source>
</evidence>
<evidence type="ECO:0000313" key="4">
    <source>
        <dbReference type="Proteomes" id="UP000006906"/>
    </source>
</evidence>
<keyword evidence="2" id="KW-0812">Transmembrane</keyword>
<dbReference type="OrthoDB" id="5594013at2759"/>
<name>A0A2K3DDD7_CHLRE</name>
<dbReference type="AlphaFoldDB" id="A0A2K3DDD7"/>
<evidence type="ECO:0000256" key="2">
    <source>
        <dbReference type="SAM" id="Phobius"/>
    </source>
</evidence>
<dbReference type="Proteomes" id="UP000006906">
    <property type="component" value="Chromosome 9"/>
</dbReference>
<feature type="compositionally biased region" description="Pro residues" evidence="1">
    <location>
        <begin position="35"/>
        <end position="49"/>
    </location>
</feature>
<proteinExistence type="predicted"/>
<gene>
    <name evidence="3" type="ORF">CHLRE_09g392653v5</name>
</gene>
<dbReference type="Gramene" id="PNW78550">
    <property type="protein sequence ID" value="PNW78550"/>
    <property type="gene ID" value="CHLRE_09g392653v5"/>
</dbReference>